<gene>
    <name evidence="1" type="ORF">SPELUC_LOCUS17923</name>
</gene>
<keyword evidence="2" id="KW-1185">Reference proteome</keyword>
<accession>A0ACA9RL75</accession>
<feature type="non-terminal residue" evidence="1">
    <location>
        <position position="1"/>
    </location>
</feature>
<protein>
    <submittedName>
        <fullName evidence="1">5179_t:CDS:1</fullName>
    </submittedName>
</protein>
<reference evidence="1" key="1">
    <citation type="submission" date="2021-06" db="EMBL/GenBank/DDBJ databases">
        <authorList>
            <person name="Kallberg Y."/>
            <person name="Tangrot J."/>
            <person name="Rosling A."/>
        </authorList>
    </citation>
    <scope>NUCLEOTIDE SEQUENCE</scope>
    <source>
        <strain evidence="1">28 12/20/2015</strain>
    </source>
</reference>
<evidence type="ECO:0000313" key="2">
    <source>
        <dbReference type="Proteomes" id="UP000789366"/>
    </source>
</evidence>
<dbReference type="Proteomes" id="UP000789366">
    <property type="component" value="Unassembled WGS sequence"/>
</dbReference>
<name>A0ACA9RL75_9GLOM</name>
<dbReference type="EMBL" id="CAJVPW010078133">
    <property type="protein sequence ID" value="CAG8799386.1"/>
    <property type="molecule type" value="Genomic_DNA"/>
</dbReference>
<sequence>QSIRYDINADYSGDNNFRNLIVASAIIEDETELTFTWILQELKNSCEIASIVLYSDADPALISAIRKCYPDTQHLH</sequence>
<evidence type="ECO:0000313" key="1">
    <source>
        <dbReference type="EMBL" id="CAG8799386.1"/>
    </source>
</evidence>
<organism evidence="1 2">
    <name type="scientific">Cetraspora pellucida</name>
    <dbReference type="NCBI Taxonomy" id="1433469"/>
    <lineage>
        <taxon>Eukaryota</taxon>
        <taxon>Fungi</taxon>
        <taxon>Fungi incertae sedis</taxon>
        <taxon>Mucoromycota</taxon>
        <taxon>Glomeromycotina</taxon>
        <taxon>Glomeromycetes</taxon>
        <taxon>Diversisporales</taxon>
        <taxon>Gigasporaceae</taxon>
        <taxon>Cetraspora</taxon>
    </lineage>
</organism>
<proteinExistence type="predicted"/>
<feature type="non-terminal residue" evidence="1">
    <location>
        <position position="76"/>
    </location>
</feature>
<comment type="caution">
    <text evidence="1">The sequence shown here is derived from an EMBL/GenBank/DDBJ whole genome shotgun (WGS) entry which is preliminary data.</text>
</comment>